<keyword evidence="3" id="KW-1185">Reference proteome</keyword>
<dbReference type="AlphaFoldDB" id="A0AAD9PUX8"/>
<dbReference type="GO" id="GO:0015074">
    <property type="term" value="P:DNA integration"/>
    <property type="evidence" value="ECO:0007669"/>
    <property type="project" value="InterPro"/>
</dbReference>
<proteinExistence type="predicted"/>
<protein>
    <recommendedName>
        <fullName evidence="1">Integrase catalytic domain-containing protein</fullName>
    </recommendedName>
</protein>
<organism evidence="2 3">
    <name type="scientific">Acropora cervicornis</name>
    <name type="common">Staghorn coral</name>
    <dbReference type="NCBI Taxonomy" id="6130"/>
    <lineage>
        <taxon>Eukaryota</taxon>
        <taxon>Metazoa</taxon>
        <taxon>Cnidaria</taxon>
        <taxon>Anthozoa</taxon>
        <taxon>Hexacorallia</taxon>
        <taxon>Scleractinia</taxon>
        <taxon>Astrocoeniina</taxon>
        <taxon>Acroporidae</taxon>
        <taxon>Acropora</taxon>
    </lineage>
</organism>
<accession>A0AAD9PUX8</accession>
<dbReference type="PANTHER" id="PTHR37984">
    <property type="entry name" value="PROTEIN CBG26694"/>
    <property type="match status" value="1"/>
</dbReference>
<dbReference type="InterPro" id="IPR050951">
    <property type="entry name" value="Retrovirus_Pol_polyprotein"/>
</dbReference>
<dbReference type="Gene3D" id="1.10.340.70">
    <property type="match status" value="1"/>
</dbReference>
<sequence>MGYDFDFKYIKGKDLLIADALSRSHITNHTRSQSEEEIETIGLVIQDQGVTSHLKEIAEETAKGNVLQSVIRLISENWSISKRRIPTEFFPFWSCKDQLSFNDGIIYRGDRIAVPATLRKSLTEKLHQAHMGVESTLRRARTSLWWPSMNSQLKQFISSCQVCQSFQRNNRKETLMSRCIPDRPWSKIAADPFEFKGEHYLVLVDYYSDWIEFDKMRDQTATKTIALLLKQFSRWGLPDEIVYGLWKEF</sequence>
<gene>
    <name evidence="2" type="ORF">P5673_030488</name>
</gene>
<feature type="domain" description="Integrase catalytic" evidence="1">
    <location>
        <begin position="180"/>
        <end position="249"/>
    </location>
</feature>
<dbReference type="InterPro" id="IPR012337">
    <property type="entry name" value="RNaseH-like_sf"/>
</dbReference>
<dbReference type="EMBL" id="JARQWQ010000131">
    <property type="protein sequence ID" value="KAK2549115.1"/>
    <property type="molecule type" value="Genomic_DNA"/>
</dbReference>
<dbReference type="InterPro" id="IPR001584">
    <property type="entry name" value="Integrase_cat-core"/>
</dbReference>
<reference evidence="2" key="1">
    <citation type="journal article" date="2023" name="G3 (Bethesda)">
        <title>Whole genome assembly and annotation of the endangered Caribbean coral Acropora cervicornis.</title>
        <authorList>
            <person name="Selwyn J.D."/>
            <person name="Vollmer S.V."/>
        </authorList>
    </citation>
    <scope>NUCLEOTIDE SEQUENCE</scope>
    <source>
        <strain evidence="2">K2</strain>
    </source>
</reference>
<dbReference type="FunFam" id="1.10.340.70:FF:000003">
    <property type="entry name" value="Protein CBG25708"/>
    <property type="match status" value="1"/>
</dbReference>
<comment type="caution">
    <text evidence="2">The sequence shown here is derived from an EMBL/GenBank/DDBJ whole genome shotgun (WGS) entry which is preliminary data.</text>
</comment>
<dbReference type="InterPro" id="IPR041588">
    <property type="entry name" value="Integrase_H2C2"/>
</dbReference>
<evidence type="ECO:0000259" key="1">
    <source>
        <dbReference type="PROSITE" id="PS50994"/>
    </source>
</evidence>
<dbReference type="Gene3D" id="3.30.420.10">
    <property type="entry name" value="Ribonuclease H-like superfamily/Ribonuclease H"/>
    <property type="match status" value="1"/>
</dbReference>
<dbReference type="PANTHER" id="PTHR37984:SF8">
    <property type="entry name" value="CCHC-TYPE DOMAIN-CONTAINING PROTEIN"/>
    <property type="match status" value="1"/>
</dbReference>
<evidence type="ECO:0000313" key="2">
    <source>
        <dbReference type="EMBL" id="KAK2549115.1"/>
    </source>
</evidence>
<dbReference type="Proteomes" id="UP001249851">
    <property type="component" value="Unassembled WGS sequence"/>
</dbReference>
<dbReference type="GO" id="GO:0003676">
    <property type="term" value="F:nucleic acid binding"/>
    <property type="evidence" value="ECO:0007669"/>
    <property type="project" value="InterPro"/>
</dbReference>
<dbReference type="PROSITE" id="PS50994">
    <property type="entry name" value="INTEGRASE"/>
    <property type="match status" value="1"/>
</dbReference>
<dbReference type="Pfam" id="PF17921">
    <property type="entry name" value="Integrase_H2C2"/>
    <property type="match status" value="1"/>
</dbReference>
<name>A0AAD9PUX8_ACRCE</name>
<reference evidence="2" key="2">
    <citation type="journal article" date="2023" name="Science">
        <title>Genomic signatures of disease resistance in endangered staghorn corals.</title>
        <authorList>
            <person name="Vollmer S.V."/>
            <person name="Selwyn J.D."/>
            <person name="Despard B.A."/>
            <person name="Roesel C.L."/>
        </authorList>
    </citation>
    <scope>NUCLEOTIDE SEQUENCE</scope>
    <source>
        <strain evidence="2">K2</strain>
    </source>
</reference>
<dbReference type="InterPro" id="IPR036397">
    <property type="entry name" value="RNaseH_sf"/>
</dbReference>
<evidence type="ECO:0000313" key="3">
    <source>
        <dbReference type="Proteomes" id="UP001249851"/>
    </source>
</evidence>
<dbReference type="SUPFAM" id="SSF53098">
    <property type="entry name" value="Ribonuclease H-like"/>
    <property type="match status" value="1"/>
</dbReference>